<dbReference type="Gene3D" id="1.20.1740.10">
    <property type="entry name" value="Amino acid/polyamine transporter I"/>
    <property type="match status" value="1"/>
</dbReference>
<keyword evidence="3 6" id="KW-0812">Transmembrane</keyword>
<dbReference type="Proteomes" id="UP000230052">
    <property type="component" value="Unassembled WGS sequence"/>
</dbReference>
<dbReference type="Pfam" id="PF13520">
    <property type="entry name" value="AA_permease_2"/>
    <property type="match status" value="1"/>
</dbReference>
<dbReference type="PANTHER" id="PTHR43243">
    <property type="entry name" value="INNER MEMBRANE TRANSPORTER YGJI-RELATED"/>
    <property type="match status" value="1"/>
</dbReference>
<evidence type="ECO:0000256" key="4">
    <source>
        <dbReference type="ARBA" id="ARBA00022989"/>
    </source>
</evidence>
<evidence type="ECO:0000256" key="2">
    <source>
        <dbReference type="ARBA" id="ARBA00022448"/>
    </source>
</evidence>
<feature type="transmembrane region" description="Helical" evidence="6">
    <location>
        <begin position="492"/>
        <end position="511"/>
    </location>
</feature>
<dbReference type="GO" id="GO:0016020">
    <property type="term" value="C:membrane"/>
    <property type="evidence" value="ECO:0007669"/>
    <property type="project" value="UniProtKB-SubCell"/>
</dbReference>
<evidence type="ECO:0000256" key="5">
    <source>
        <dbReference type="ARBA" id="ARBA00023136"/>
    </source>
</evidence>
<feature type="transmembrane region" description="Helical" evidence="6">
    <location>
        <begin position="238"/>
        <end position="256"/>
    </location>
</feature>
<feature type="transmembrane region" description="Helical" evidence="6">
    <location>
        <begin position="307"/>
        <end position="334"/>
    </location>
</feature>
<keyword evidence="5 6" id="KW-0472">Membrane</keyword>
<dbReference type="AlphaFoldDB" id="A0A2J0KRY9"/>
<evidence type="ECO:0000313" key="7">
    <source>
        <dbReference type="EMBL" id="PIU41155.1"/>
    </source>
</evidence>
<comment type="subcellular location">
    <subcellularLocation>
        <location evidence="1">Membrane</location>
        <topology evidence="1">Multi-pass membrane protein</topology>
    </subcellularLocation>
</comment>
<feature type="transmembrane region" description="Helical" evidence="6">
    <location>
        <begin position="409"/>
        <end position="428"/>
    </location>
</feature>
<evidence type="ECO:0000256" key="6">
    <source>
        <dbReference type="SAM" id="Phobius"/>
    </source>
</evidence>
<reference evidence="7 8" key="1">
    <citation type="submission" date="2017-09" db="EMBL/GenBank/DDBJ databases">
        <title>Depth-based differentiation of microbial function through sediment-hosted aquifers and enrichment of novel symbionts in the deep terrestrial subsurface.</title>
        <authorList>
            <person name="Probst A.J."/>
            <person name="Ladd B."/>
            <person name="Jarett J.K."/>
            <person name="Geller-Mcgrath D.E."/>
            <person name="Sieber C.M."/>
            <person name="Emerson J.B."/>
            <person name="Anantharaman K."/>
            <person name="Thomas B.C."/>
            <person name="Malmstrom R."/>
            <person name="Stieglmeier M."/>
            <person name="Klingl A."/>
            <person name="Woyke T."/>
            <person name="Ryan C.M."/>
            <person name="Banfield J.F."/>
        </authorList>
    </citation>
    <scope>NUCLEOTIDE SEQUENCE [LARGE SCALE GENOMIC DNA]</scope>
    <source>
        <strain evidence="7">CG07_land_8_20_14_0_80_42_15</strain>
    </source>
</reference>
<gene>
    <name evidence="7" type="ORF">COS99_07395</name>
</gene>
<feature type="transmembrane region" description="Helical" evidence="6">
    <location>
        <begin position="354"/>
        <end position="380"/>
    </location>
</feature>
<dbReference type="EMBL" id="PEWV01000071">
    <property type="protein sequence ID" value="PIU41155.1"/>
    <property type="molecule type" value="Genomic_DNA"/>
</dbReference>
<keyword evidence="2" id="KW-0813">Transport</keyword>
<proteinExistence type="predicted"/>
<evidence type="ECO:0000256" key="3">
    <source>
        <dbReference type="ARBA" id="ARBA00022692"/>
    </source>
</evidence>
<feature type="transmembrane region" description="Helical" evidence="6">
    <location>
        <begin position="114"/>
        <end position="138"/>
    </location>
</feature>
<organism evidence="7 8">
    <name type="scientific">Candidatus Aquitaenariimonas noxiae</name>
    <dbReference type="NCBI Taxonomy" id="1974741"/>
    <lineage>
        <taxon>Bacteria</taxon>
        <taxon>Pseudomonadati</taxon>
        <taxon>Candidatus Omnitrophota</taxon>
        <taxon>Candidatus Aquitaenariimonas</taxon>
    </lineage>
</organism>
<feature type="transmembrane region" description="Helical" evidence="6">
    <location>
        <begin position="201"/>
        <end position="226"/>
    </location>
</feature>
<feature type="transmembrane region" description="Helical" evidence="6">
    <location>
        <begin position="71"/>
        <end position="93"/>
    </location>
</feature>
<feature type="transmembrane region" description="Helical" evidence="6">
    <location>
        <begin position="268"/>
        <end position="286"/>
    </location>
</feature>
<feature type="transmembrane region" description="Helical" evidence="6">
    <location>
        <begin position="434"/>
        <end position="455"/>
    </location>
</feature>
<evidence type="ECO:0000313" key="8">
    <source>
        <dbReference type="Proteomes" id="UP000230052"/>
    </source>
</evidence>
<comment type="caution">
    <text evidence="7">The sequence shown here is derived from an EMBL/GenBank/DDBJ whole genome shotgun (WGS) entry which is preliminary data.</text>
</comment>
<sequence>MLKNLSKQLFKIKDINSILSESHDPSRRLKRALGAFDLILLGIGAIIGAGIFATVGTAAAGDALRPGAGPALILSFVITGIACGFAALCYAELAALVPISGSAYTYTYATFGELVAWIIGWDLLIEYGVGSIAVAISWSGYFVEFLRGFGLTLPAWSTIDYRSAMHGFEKASALLAGGMPIDQLEPVLQRTYAAVNTAPHILGIPIICNIPASFIVLFLTVVLVIGIKESARFNMIMVMIKLVVLGFFIVVGAHYVKPQNWVPFAPNGFAGIRAGAAIVFFAYIGFDCVSTVAEETRNPKRDMPIGIIGSLIICTIIYIIVAAVFTGIVPFSILKTSLAHQKAEPLAMAMQHINLNWAAGFVAFGSIIAHMAVLLVLMLGQARIFFSMSRDGLLPPVFSKVHHRFKTPYINSIIIGLIAALFAAATNIDEMVDLTNIGTLFAFTLVCFGVIILRVKEPLKPRTFKVPFNPITPLLGVLACIFLITGLPAITWLRFILWLIIGLVVYFLYGIRHSLLHKKTRLTA</sequence>
<dbReference type="GO" id="GO:0015171">
    <property type="term" value="F:amino acid transmembrane transporter activity"/>
    <property type="evidence" value="ECO:0007669"/>
    <property type="project" value="TreeGrafter"/>
</dbReference>
<evidence type="ECO:0000256" key="1">
    <source>
        <dbReference type="ARBA" id="ARBA00004141"/>
    </source>
</evidence>
<dbReference type="PIRSF" id="PIRSF006060">
    <property type="entry name" value="AA_transporter"/>
    <property type="match status" value="1"/>
</dbReference>
<keyword evidence="4 6" id="KW-1133">Transmembrane helix</keyword>
<dbReference type="InterPro" id="IPR002293">
    <property type="entry name" value="AA/rel_permease1"/>
</dbReference>
<feature type="transmembrane region" description="Helical" evidence="6">
    <location>
        <begin position="467"/>
        <end position="486"/>
    </location>
</feature>
<dbReference type="PANTHER" id="PTHR43243:SF4">
    <property type="entry name" value="CATIONIC AMINO ACID TRANSPORTER 4"/>
    <property type="match status" value="1"/>
</dbReference>
<feature type="transmembrane region" description="Helical" evidence="6">
    <location>
        <begin position="35"/>
        <end position="59"/>
    </location>
</feature>
<name>A0A2J0KRY9_9BACT</name>
<accession>A0A2J0KRY9</accession>
<protein>
    <submittedName>
        <fullName evidence="7">Amino acid permease</fullName>
    </submittedName>
</protein>